<protein>
    <submittedName>
        <fullName evidence="2">ABC transport system substrate-binding protein</fullName>
    </submittedName>
</protein>
<evidence type="ECO:0000313" key="2">
    <source>
        <dbReference type="EMBL" id="MDR7330409.1"/>
    </source>
</evidence>
<organism evidence="2 3">
    <name type="scientific">Corynebacterium guangdongense</name>
    <dbReference type="NCBI Taxonomy" id="1783348"/>
    <lineage>
        <taxon>Bacteria</taxon>
        <taxon>Bacillati</taxon>
        <taxon>Actinomycetota</taxon>
        <taxon>Actinomycetes</taxon>
        <taxon>Mycobacteriales</taxon>
        <taxon>Corynebacteriaceae</taxon>
        <taxon>Corynebacterium</taxon>
    </lineage>
</organism>
<keyword evidence="3" id="KW-1185">Reference proteome</keyword>
<evidence type="ECO:0000256" key="1">
    <source>
        <dbReference type="SAM" id="SignalP"/>
    </source>
</evidence>
<accession>A0ABU1ZZP0</accession>
<gene>
    <name evidence="2" type="ORF">J2S39_002085</name>
</gene>
<sequence length="338" mass="35017">MSLPRLSSGLSRALKVATASVVAATSLVACSNSYSDSDSGGAAGGSEDSYAIGINQLVQHPALDSATEGFKEAFEEAGVDVEWDEQNANGEQPTALTIAQQFSSSDLDLVLAVATPAAQATVQNVTDIPVLFTAVTDPVEADLVDSLDAPGGNVTGTSDAAPFEQQLDLLTQIVPEAKTIGIVYASGEINSQIQVDEVTAAAAERGIEVKTQTVTNVTEIPQAAEAIGDVDAFYVPTDNMVVSGISSLVQVAEDKQIPVIAAEAGTVEGGAVATIGIDYKELGRQTGEMALRILRDGEDPATMPVETATEFTYVVNEEAAEAQGVTIPQEILDEAERV</sequence>
<reference evidence="2" key="1">
    <citation type="submission" date="2023-07" db="EMBL/GenBank/DDBJ databases">
        <title>Sequencing the genomes of 1000 actinobacteria strains.</title>
        <authorList>
            <person name="Klenk H.-P."/>
        </authorList>
    </citation>
    <scope>NUCLEOTIDE SEQUENCE</scope>
    <source>
        <strain evidence="2">DSM 107476</strain>
    </source>
</reference>
<comment type="caution">
    <text evidence="2">The sequence shown here is derived from an EMBL/GenBank/DDBJ whole genome shotgun (WGS) entry which is preliminary data.</text>
</comment>
<evidence type="ECO:0000313" key="3">
    <source>
        <dbReference type="Proteomes" id="UP001180840"/>
    </source>
</evidence>
<keyword evidence="1" id="KW-0732">Signal</keyword>
<dbReference type="Gene3D" id="3.40.50.2300">
    <property type="match status" value="2"/>
</dbReference>
<dbReference type="Proteomes" id="UP001180840">
    <property type="component" value="Unassembled WGS sequence"/>
</dbReference>
<dbReference type="CDD" id="cd06325">
    <property type="entry name" value="PBP1_ABC_unchar_transporter"/>
    <property type="match status" value="1"/>
</dbReference>
<dbReference type="InterPro" id="IPR028082">
    <property type="entry name" value="Peripla_BP_I"/>
</dbReference>
<feature type="signal peptide" evidence="1">
    <location>
        <begin position="1"/>
        <end position="23"/>
    </location>
</feature>
<dbReference type="RefSeq" id="WP_290196078.1">
    <property type="nucleotide sequence ID" value="NZ_CP047654.1"/>
</dbReference>
<dbReference type="InterPro" id="IPR007487">
    <property type="entry name" value="ABC_transpt-TYRBP-like"/>
</dbReference>
<dbReference type="PROSITE" id="PS51257">
    <property type="entry name" value="PROKAR_LIPOPROTEIN"/>
    <property type="match status" value="1"/>
</dbReference>
<proteinExistence type="predicted"/>
<dbReference type="EMBL" id="JAVDXZ010000001">
    <property type="protein sequence ID" value="MDR7330409.1"/>
    <property type="molecule type" value="Genomic_DNA"/>
</dbReference>
<feature type="chain" id="PRO_5045882147" evidence="1">
    <location>
        <begin position="24"/>
        <end position="338"/>
    </location>
</feature>
<dbReference type="PANTHER" id="PTHR35271:SF1">
    <property type="entry name" value="ABC TRANSPORTER, SUBSTRATE-BINDING LIPOPROTEIN"/>
    <property type="match status" value="1"/>
</dbReference>
<name>A0ABU1ZZP0_9CORY</name>
<dbReference type="Pfam" id="PF04392">
    <property type="entry name" value="ABC_sub_bind"/>
    <property type="match status" value="1"/>
</dbReference>
<dbReference type="PANTHER" id="PTHR35271">
    <property type="entry name" value="ABC TRANSPORTER, SUBSTRATE-BINDING LIPOPROTEIN-RELATED"/>
    <property type="match status" value="1"/>
</dbReference>
<dbReference type="SUPFAM" id="SSF53822">
    <property type="entry name" value="Periplasmic binding protein-like I"/>
    <property type="match status" value="1"/>
</dbReference>